<evidence type="ECO:0000256" key="1">
    <source>
        <dbReference type="SAM" id="Phobius"/>
    </source>
</evidence>
<feature type="transmembrane region" description="Helical" evidence="1">
    <location>
        <begin position="106"/>
        <end position="127"/>
    </location>
</feature>
<gene>
    <name evidence="2" type="ORF">ANANG_G00008130</name>
</gene>
<keyword evidence="3" id="KW-1185">Reference proteome</keyword>
<keyword evidence="1" id="KW-0472">Membrane</keyword>
<evidence type="ECO:0000313" key="2">
    <source>
        <dbReference type="EMBL" id="KAG5856454.1"/>
    </source>
</evidence>
<accession>A0A9D3S5L8</accession>
<evidence type="ECO:0000313" key="3">
    <source>
        <dbReference type="Proteomes" id="UP001044222"/>
    </source>
</evidence>
<keyword evidence="1" id="KW-0812">Transmembrane</keyword>
<name>A0A9D3S5L8_ANGAN</name>
<protein>
    <submittedName>
        <fullName evidence="2">Uncharacterized protein</fullName>
    </submittedName>
</protein>
<reference evidence="2" key="1">
    <citation type="submission" date="2021-01" db="EMBL/GenBank/DDBJ databases">
        <title>A chromosome-scale assembly of European eel, Anguilla anguilla.</title>
        <authorList>
            <person name="Henkel C."/>
            <person name="Jong-Raadsen S.A."/>
            <person name="Dufour S."/>
            <person name="Weltzien F.-A."/>
            <person name="Palstra A.P."/>
            <person name="Pelster B."/>
            <person name="Spaink H.P."/>
            <person name="Van Den Thillart G.E."/>
            <person name="Jansen H."/>
            <person name="Zahm M."/>
            <person name="Klopp C."/>
            <person name="Cedric C."/>
            <person name="Louis A."/>
            <person name="Berthelot C."/>
            <person name="Parey E."/>
            <person name="Roest Crollius H."/>
            <person name="Montfort J."/>
            <person name="Robinson-Rechavi M."/>
            <person name="Bucao C."/>
            <person name="Bouchez O."/>
            <person name="Gislard M."/>
            <person name="Lluch J."/>
            <person name="Milhes M."/>
            <person name="Lampietro C."/>
            <person name="Lopez Roques C."/>
            <person name="Donnadieu C."/>
            <person name="Braasch I."/>
            <person name="Desvignes T."/>
            <person name="Postlethwait J."/>
            <person name="Bobe J."/>
            <person name="Guiguen Y."/>
            <person name="Dirks R."/>
        </authorList>
    </citation>
    <scope>NUCLEOTIDE SEQUENCE</scope>
    <source>
        <strain evidence="2">Tag_6206</strain>
        <tissue evidence="2">Liver</tissue>
    </source>
</reference>
<proteinExistence type="predicted"/>
<dbReference type="Proteomes" id="UP001044222">
    <property type="component" value="Unassembled WGS sequence"/>
</dbReference>
<organism evidence="2 3">
    <name type="scientific">Anguilla anguilla</name>
    <name type="common">European freshwater eel</name>
    <name type="synonym">Muraena anguilla</name>
    <dbReference type="NCBI Taxonomy" id="7936"/>
    <lineage>
        <taxon>Eukaryota</taxon>
        <taxon>Metazoa</taxon>
        <taxon>Chordata</taxon>
        <taxon>Craniata</taxon>
        <taxon>Vertebrata</taxon>
        <taxon>Euteleostomi</taxon>
        <taxon>Actinopterygii</taxon>
        <taxon>Neopterygii</taxon>
        <taxon>Teleostei</taxon>
        <taxon>Anguilliformes</taxon>
        <taxon>Anguillidae</taxon>
        <taxon>Anguilla</taxon>
    </lineage>
</organism>
<keyword evidence="1" id="KW-1133">Transmembrane helix</keyword>
<dbReference type="AlphaFoldDB" id="A0A9D3S5L8"/>
<dbReference type="EMBL" id="JAFIRN010000001">
    <property type="protein sequence ID" value="KAG5856454.1"/>
    <property type="molecule type" value="Genomic_DNA"/>
</dbReference>
<sequence length="155" mass="17553">MVVSHISFECEKIRKAPRYEYLLPATSSGNRSDPGCDASWTLKNGTVIAVRGPYPNFTAPAVHVEDDRLLTDHCERDLFYHMDCIDGISEEIQFHSSDPTNAADNGYWWIVLILIIVVLCLAAILVFRRLRRGRLFGRKEPCQNVDKSSSDEPLV</sequence>
<comment type="caution">
    <text evidence="2">The sequence shown here is derived from an EMBL/GenBank/DDBJ whole genome shotgun (WGS) entry which is preliminary data.</text>
</comment>